<dbReference type="Proteomes" id="UP000033203">
    <property type="component" value="Unassembled WGS sequence"/>
</dbReference>
<dbReference type="Gene3D" id="3.10.180.10">
    <property type="entry name" value="2,3-Dihydroxybiphenyl 1,2-Dioxygenase, domain 1"/>
    <property type="match status" value="1"/>
</dbReference>
<keyword evidence="3" id="KW-0560">Oxidoreductase</keyword>
<evidence type="ECO:0000313" key="4">
    <source>
        <dbReference type="Proteomes" id="UP000033203"/>
    </source>
</evidence>
<dbReference type="InterPro" id="IPR037523">
    <property type="entry name" value="VOC_core"/>
</dbReference>
<reference evidence="3 4" key="1">
    <citation type="submission" date="2015-01" db="EMBL/GenBank/DDBJ databases">
        <title>Genome of Sphingomonas taxi strain 30a.</title>
        <authorList>
            <person name="Eevers N."/>
            <person name="Van Hamme J."/>
            <person name="Bottos E."/>
            <person name="Weyens N."/>
            <person name="Vangronsveld J."/>
        </authorList>
    </citation>
    <scope>NUCLEOTIDE SEQUENCE [LARGE SCALE GENOMIC DNA]</scope>
    <source>
        <strain evidence="3 4">30a</strain>
    </source>
</reference>
<dbReference type="PROSITE" id="PS51819">
    <property type="entry name" value="VOC"/>
    <property type="match status" value="1"/>
</dbReference>
<organism evidence="3 4">
    <name type="scientific">Sphingomonas melonis</name>
    <dbReference type="NCBI Taxonomy" id="152682"/>
    <lineage>
        <taxon>Bacteria</taxon>
        <taxon>Pseudomonadati</taxon>
        <taxon>Pseudomonadota</taxon>
        <taxon>Alphaproteobacteria</taxon>
        <taxon>Sphingomonadales</taxon>
        <taxon>Sphingomonadaceae</taxon>
        <taxon>Sphingomonas</taxon>
    </lineage>
</organism>
<dbReference type="AlphaFoldDB" id="A0A0D1MHX1"/>
<feature type="domain" description="VOC" evidence="2">
    <location>
        <begin position="7"/>
        <end position="136"/>
    </location>
</feature>
<protein>
    <submittedName>
        <fullName evidence="3">Glyoxalase/bleomycin resistance protein/dioxygenase</fullName>
    </submittedName>
</protein>
<evidence type="ECO:0000259" key="2">
    <source>
        <dbReference type="PROSITE" id="PS51819"/>
    </source>
</evidence>
<proteinExistence type="predicted"/>
<sequence>MSARLQSLHHIGVIIQDLDATIAWYERHLGFLVLSTFGFPGARVAFIGRGAVKLELFQIDGAAPMAPERKEALSNLRIGGINHFAILIDDIDATLAELLANGVEQAYPVSDVPDGSGDRWVFIRDNEGMLIELYQTAA</sequence>
<dbReference type="GO" id="GO:0046872">
    <property type="term" value="F:metal ion binding"/>
    <property type="evidence" value="ECO:0007669"/>
    <property type="project" value="UniProtKB-KW"/>
</dbReference>
<dbReference type="Pfam" id="PF00903">
    <property type="entry name" value="Glyoxalase"/>
    <property type="match status" value="1"/>
</dbReference>
<comment type="caution">
    <text evidence="3">The sequence shown here is derived from an EMBL/GenBank/DDBJ whole genome shotgun (WGS) entry which is preliminary data.</text>
</comment>
<dbReference type="GO" id="GO:0004493">
    <property type="term" value="F:methylmalonyl-CoA epimerase activity"/>
    <property type="evidence" value="ECO:0007669"/>
    <property type="project" value="TreeGrafter"/>
</dbReference>
<dbReference type="PATRIC" id="fig|1549858.7.peg.1830"/>
<dbReference type="InterPro" id="IPR004360">
    <property type="entry name" value="Glyas_Fos-R_dOase_dom"/>
</dbReference>
<evidence type="ECO:0000313" key="3">
    <source>
        <dbReference type="EMBL" id="KIU27201.1"/>
    </source>
</evidence>
<dbReference type="GO" id="GO:0046491">
    <property type="term" value="P:L-methylmalonyl-CoA metabolic process"/>
    <property type="evidence" value="ECO:0007669"/>
    <property type="project" value="TreeGrafter"/>
</dbReference>
<dbReference type="PANTHER" id="PTHR43048:SF3">
    <property type="entry name" value="METHYLMALONYL-COA EPIMERASE, MITOCHONDRIAL"/>
    <property type="match status" value="1"/>
</dbReference>
<dbReference type="PANTHER" id="PTHR43048">
    <property type="entry name" value="METHYLMALONYL-COA EPIMERASE"/>
    <property type="match status" value="1"/>
</dbReference>
<dbReference type="InterPro" id="IPR029068">
    <property type="entry name" value="Glyas_Bleomycin-R_OHBP_Dase"/>
</dbReference>
<keyword evidence="1" id="KW-0479">Metal-binding</keyword>
<evidence type="ECO:0000256" key="1">
    <source>
        <dbReference type="ARBA" id="ARBA00022723"/>
    </source>
</evidence>
<accession>A0A0D1MHX1</accession>
<dbReference type="GO" id="GO:0051213">
    <property type="term" value="F:dioxygenase activity"/>
    <property type="evidence" value="ECO:0007669"/>
    <property type="project" value="UniProtKB-KW"/>
</dbReference>
<gene>
    <name evidence="3" type="ORF">SR41_10895</name>
</gene>
<dbReference type="InterPro" id="IPR051785">
    <property type="entry name" value="MMCE/EMCE_epimerase"/>
</dbReference>
<keyword evidence="3" id="KW-0223">Dioxygenase</keyword>
<dbReference type="SUPFAM" id="SSF54593">
    <property type="entry name" value="Glyoxalase/Bleomycin resistance protein/Dihydroxybiphenyl dioxygenase"/>
    <property type="match status" value="1"/>
</dbReference>
<dbReference type="EMBL" id="JXTP01000051">
    <property type="protein sequence ID" value="KIU27201.1"/>
    <property type="molecule type" value="Genomic_DNA"/>
</dbReference>
<name>A0A0D1MHX1_9SPHN</name>